<evidence type="ECO:0000256" key="2">
    <source>
        <dbReference type="ARBA" id="ARBA00023239"/>
    </source>
</evidence>
<comment type="caution">
    <text evidence="5">The sequence shown here is derived from an EMBL/GenBank/DDBJ whole genome shotgun (WGS) entry which is preliminary data.</text>
</comment>
<dbReference type="PANTHER" id="PTHR48094">
    <property type="entry name" value="PROTEIN/NUCLEIC ACID DEGLYCASE DJ-1-RELATED"/>
    <property type="match status" value="1"/>
</dbReference>
<evidence type="ECO:0000256" key="3">
    <source>
        <dbReference type="ARBA" id="ARBA00038493"/>
    </source>
</evidence>
<gene>
    <name evidence="5" type="ORF">LNKW23_18870</name>
</gene>
<sequence>MSTILIIATAADRMGAAGHPTGVWLDELATPWLAFRAAGHGVEIATIAGRPIPVDPKSEPQDEAPEALRSFRARPEIAVSLDAPAALVDLDPTAFGAVFVPGGHGAMWDLAGSPALARFLARAWAAGAVLGAVCHGPAALVGVELEGRPLVAGRRVSAFTDSEERATGLEAVVPFLLESRLRALGARVETGPDWEPHALRDGRLVTGQNPASSAAVAAALLAALAETRAAA</sequence>
<comment type="similarity">
    <text evidence="3">Belongs to the peptidase C56 family. HSP31-like subfamily.</text>
</comment>
<dbReference type="InterPro" id="IPR029062">
    <property type="entry name" value="Class_I_gatase-like"/>
</dbReference>
<proteinExistence type="inferred from homology"/>
<dbReference type="PANTHER" id="PTHR48094:SF11">
    <property type="entry name" value="GLUTATHIONE-INDEPENDENT GLYOXALASE HSP31-RELATED"/>
    <property type="match status" value="1"/>
</dbReference>
<reference evidence="5 6" key="1">
    <citation type="submission" date="2023-04" db="EMBL/GenBank/DDBJ databases">
        <title>Marinoamorphus aggregata gen. nov., sp. Nov., isolate from tissue of brittle star Ophioplocus japonicus.</title>
        <authorList>
            <person name="Kawano K."/>
            <person name="Sawayama S."/>
            <person name="Nakagawa S."/>
        </authorList>
    </citation>
    <scope>NUCLEOTIDE SEQUENCE [LARGE SCALE GENOMIC DNA]</scope>
    <source>
        <strain evidence="5 6">NKW23</strain>
    </source>
</reference>
<evidence type="ECO:0000256" key="1">
    <source>
        <dbReference type="ARBA" id="ARBA00023016"/>
    </source>
</evidence>
<dbReference type="RefSeq" id="WP_285671461.1">
    <property type="nucleotide sequence ID" value="NZ_BSYI01000012.1"/>
</dbReference>
<protein>
    <submittedName>
        <fullName evidence="5">Type 1 glutamine amidotransferase domain-containing protein</fullName>
    </submittedName>
</protein>
<keyword evidence="1" id="KW-0346">Stress response</keyword>
<dbReference type="CDD" id="cd03141">
    <property type="entry name" value="GATase1_Hsp31_like"/>
    <property type="match status" value="1"/>
</dbReference>
<keyword evidence="5" id="KW-0315">Glutamine amidotransferase</keyword>
<dbReference type="InterPro" id="IPR050325">
    <property type="entry name" value="Prot/Nucl_acid_deglycase"/>
</dbReference>
<dbReference type="SUPFAM" id="SSF52317">
    <property type="entry name" value="Class I glutamine amidotransferase-like"/>
    <property type="match status" value="1"/>
</dbReference>
<evidence type="ECO:0000259" key="4">
    <source>
        <dbReference type="Pfam" id="PF01965"/>
    </source>
</evidence>
<name>A0ABQ6LKC9_9RHOB</name>
<keyword evidence="6" id="KW-1185">Reference proteome</keyword>
<accession>A0ABQ6LKC9</accession>
<dbReference type="Proteomes" id="UP001239909">
    <property type="component" value="Unassembled WGS sequence"/>
</dbReference>
<dbReference type="Gene3D" id="3.40.50.880">
    <property type="match status" value="1"/>
</dbReference>
<dbReference type="EMBL" id="BSYI01000012">
    <property type="protein sequence ID" value="GMG82674.1"/>
    <property type="molecule type" value="Genomic_DNA"/>
</dbReference>
<evidence type="ECO:0000313" key="5">
    <source>
        <dbReference type="EMBL" id="GMG82674.1"/>
    </source>
</evidence>
<dbReference type="Pfam" id="PF01965">
    <property type="entry name" value="DJ-1_PfpI"/>
    <property type="match status" value="1"/>
</dbReference>
<evidence type="ECO:0000313" key="6">
    <source>
        <dbReference type="Proteomes" id="UP001239909"/>
    </source>
</evidence>
<dbReference type="InterPro" id="IPR002818">
    <property type="entry name" value="DJ-1/PfpI"/>
</dbReference>
<keyword evidence="2" id="KW-0456">Lyase</keyword>
<feature type="domain" description="DJ-1/PfpI" evidence="4">
    <location>
        <begin position="27"/>
        <end position="221"/>
    </location>
</feature>
<organism evidence="5 6">
    <name type="scientific">Paralimibaculum aggregatum</name>
    <dbReference type="NCBI Taxonomy" id="3036245"/>
    <lineage>
        <taxon>Bacteria</taxon>
        <taxon>Pseudomonadati</taxon>
        <taxon>Pseudomonadota</taxon>
        <taxon>Alphaproteobacteria</taxon>
        <taxon>Rhodobacterales</taxon>
        <taxon>Paracoccaceae</taxon>
        <taxon>Paralimibaculum</taxon>
    </lineage>
</organism>